<evidence type="ECO:0000313" key="11">
    <source>
        <dbReference type="Proteomes" id="UP000001294"/>
    </source>
</evidence>
<dbReference type="AlphaFoldDB" id="B6QPG0"/>
<feature type="region of interest" description="Disordered" evidence="8">
    <location>
        <begin position="1"/>
        <end position="33"/>
    </location>
</feature>
<keyword evidence="7" id="KW-0539">Nucleus</keyword>
<comment type="subcellular location">
    <subcellularLocation>
        <location evidence="1">Nucleus</location>
    </subcellularLocation>
</comment>
<dbReference type="InterPro" id="IPR050815">
    <property type="entry name" value="TF_fung"/>
</dbReference>
<protein>
    <recommendedName>
        <fullName evidence="9">Zn(2)-C6 fungal-type domain-containing protein</fullName>
    </recommendedName>
</protein>
<dbReference type="CDD" id="cd00067">
    <property type="entry name" value="GAL4"/>
    <property type="match status" value="1"/>
</dbReference>
<keyword evidence="6" id="KW-0804">Transcription</keyword>
<dbReference type="STRING" id="441960.B6QPG0"/>
<dbReference type="SUPFAM" id="SSF57701">
    <property type="entry name" value="Zn2/Cys6 DNA-binding domain"/>
    <property type="match status" value="1"/>
</dbReference>
<name>B6QPG0_TALMQ</name>
<evidence type="ECO:0000256" key="2">
    <source>
        <dbReference type="ARBA" id="ARBA00022723"/>
    </source>
</evidence>
<evidence type="ECO:0000256" key="7">
    <source>
        <dbReference type="ARBA" id="ARBA00023242"/>
    </source>
</evidence>
<dbReference type="SMART" id="SM00066">
    <property type="entry name" value="GAL4"/>
    <property type="match status" value="1"/>
</dbReference>
<dbReference type="VEuPathDB" id="FungiDB:PMAA_049650"/>
<dbReference type="PROSITE" id="PS00463">
    <property type="entry name" value="ZN2_CY6_FUNGAL_1"/>
    <property type="match status" value="1"/>
</dbReference>
<dbReference type="GO" id="GO:0008270">
    <property type="term" value="F:zinc ion binding"/>
    <property type="evidence" value="ECO:0007669"/>
    <property type="project" value="InterPro"/>
</dbReference>
<dbReference type="GO" id="GO:0006351">
    <property type="term" value="P:DNA-templated transcription"/>
    <property type="evidence" value="ECO:0007669"/>
    <property type="project" value="InterPro"/>
</dbReference>
<dbReference type="GO" id="GO:0003677">
    <property type="term" value="F:DNA binding"/>
    <property type="evidence" value="ECO:0007669"/>
    <property type="project" value="UniProtKB-KW"/>
</dbReference>
<dbReference type="InterPro" id="IPR036864">
    <property type="entry name" value="Zn2-C6_fun-type_DNA-bd_sf"/>
</dbReference>
<evidence type="ECO:0000256" key="4">
    <source>
        <dbReference type="ARBA" id="ARBA00023026"/>
    </source>
</evidence>
<accession>B6QPG0</accession>
<dbReference type="InterPro" id="IPR007219">
    <property type="entry name" value="XnlR_reg_dom"/>
</dbReference>
<dbReference type="Proteomes" id="UP000001294">
    <property type="component" value="Unassembled WGS sequence"/>
</dbReference>
<keyword evidence="2" id="KW-0479">Metal-binding</keyword>
<organism evidence="10 11">
    <name type="scientific">Talaromyces marneffei (strain ATCC 18224 / CBS 334.59 / QM 7333)</name>
    <name type="common">Penicillium marneffei</name>
    <dbReference type="NCBI Taxonomy" id="441960"/>
    <lineage>
        <taxon>Eukaryota</taxon>
        <taxon>Fungi</taxon>
        <taxon>Dikarya</taxon>
        <taxon>Ascomycota</taxon>
        <taxon>Pezizomycotina</taxon>
        <taxon>Eurotiomycetes</taxon>
        <taxon>Eurotiomycetidae</taxon>
        <taxon>Eurotiales</taxon>
        <taxon>Trichocomaceae</taxon>
        <taxon>Talaromyces</taxon>
        <taxon>Talaromyces sect. Talaromyces</taxon>
    </lineage>
</organism>
<dbReference type="PhylomeDB" id="B6QPG0"/>
<dbReference type="PANTHER" id="PTHR47338:SF27">
    <property type="entry name" value="ZN(II)2CYS6 TRANSCRIPTION FACTOR (EUROFUNG)"/>
    <property type="match status" value="1"/>
</dbReference>
<dbReference type="EMBL" id="DS995904">
    <property type="protein sequence ID" value="EEA21166.1"/>
    <property type="molecule type" value="Genomic_DNA"/>
</dbReference>
<keyword evidence="11" id="KW-1185">Reference proteome</keyword>
<dbReference type="OrthoDB" id="4356994at2759"/>
<dbReference type="PROSITE" id="PS50048">
    <property type="entry name" value="ZN2_CY6_FUNGAL_2"/>
    <property type="match status" value="1"/>
</dbReference>
<dbReference type="CDD" id="cd12148">
    <property type="entry name" value="fungal_TF_MHR"/>
    <property type="match status" value="1"/>
</dbReference>
<keyword evidence="3" id="KW-0805">Transcription regulation</keyword>
<evidence type="ECO:0000313" key="10">
    <source>
        <dbReference type="EMBL" id="EEA21166.1"/>
    </source>
</evidence>
<dbReference type="Gene3D" id="4.10.240.10">
    <property type="entry name" value="Zn(2)-C6 fungal-type DNA-binding domain"/>
    <property type="match status" value="1"/>
</dbReference>
<evidence type="ECO:0000259" key="9">
    <source>
        <dbReference type="PROSITE" id="PS50048"/>
    </source>
</evidence>
<keyword evidence="4" id="KW-0843">Virulence</keyword>
<evidence type="ECO:0000256" key="3">
    <source>
        <dbReference type="ARBA" id="ARBA00023015"/>
    </source>
</evidence>
<dbReference type="GO" id="GO:0005634">
    <property type="term" value="C:nucleus"/>
    <property type="evidence" value="ECO:0007669"/>
    <property type="project" value="UniProtKB-SubCell"/>
</dbReference>
<keyword evidence="5" id="KW-0238">DNA-binding</keyword>
<dbReference type="HOGENOM" id="CLU_439517_0_0_1"/>
<evidence type="ECO:0000256" key="5">
    <source>
        <dbReference type="ARBA" id="ARBA00023125"/>
    </source>
</evidence>
<evidence type="ECO:0000256" key="8">
    <source>
        <dbReference type="SAM" id="MobiDB-lite"/>
    </source>
</evidence>
<dbReference type="PANTHER" id="PTHR47338">
    <property type="entry name" value="ZN(II)2CYS6 TRANSCRIPTION FACTOR (EUROFUNG)-RELATED"/>
    <property type="match status" value="1"/>
</dbReference>
<evidence type="ECO:0000256" key="6">
    <source>
        <dbReference type="ARBA" id="ARBA00023163"/>
    </source>
</evidence>
<feature type="compositionally biased region" description="Low complexity" evidence="8">
    <location>
        <begin position="16"/>
        <end position="28"/>
    </location>
</feature>
<evidence type="ECO:0000256" key="1">
    <source>
        <dbReference type="ARBA" id="ARBA00004123"/>
    </source>
</evidence>
<dbReference type="InterPro" id="IPR001138">
    <property type="entry name" value="Zn2Cys6_DnaBD"/>
</dbReference>
<sequence length="622" mass="69652">MSLDSQSRTVGKRRQQQQIDGDGDSIPGSERKRPRTLQACLPCRRRKVKCNGAKPRCHNCARFDDECQWPSGNVSSGQVNVPLMISPLGAHEFLSGDQALCLSKAFFSSPQFSLVGHAFHRPTFEGRQFLEQPLLLRVAICSLAALQLADDDLERYFSREDGPDVSNRLALIGQTLSRDSSFHPTVENILANALLGWRELIAGSGNLAWLYTGLAIRMAQVLRLGKEYHQRHPAVERERRRRAMWTAFILDRLVSYVMARPQAIGVHKLRIQLPCPNHHYVFGEAYSGPNIHQPLLGEVSNDDILAYVIRVINLWGGCTDLFANLAIGETSSSAQFEIELRQMELTIETWTAQLPDRLHWSPENYASHKLLGIGSQFILLQMLILHIQCTTQHGFLPFETLFVSESGRDSAAVQSCLAYAQRITEIATLLFQGDDVDRANLTSPFSGIAIACAANVWIWRVHVNDISQIEGAETSSDTDQEIKSYLASIIAILKSWAKTWKLAQSWLDVIGILTQYYATIYTGNSAINLGEQELGHEGRSTEQDPDQEVEIGSGFPEPPDFQDLFRRIYFLNAAVGESSTLRRQFARFQNHSSWTQIWLGSLLSSQALDDHLAGFDQDAGLL</sequence>
<dbReference type="GO" id="GO:0000981">
    <property type="term" value="F:DNA-binding transcription factor activity, RNA polymerase II-specific"/>
    <property type="evidence" value="ECO:0007669"/>
    <property type="project" value="InterPro"/>
</dbReference>
<reference evidence="11" key="1">
    <citation type="journal article" date="2015" name="Genome Announc.">
        <title>Genome sequence of the AIDS-associated pathogen Penicillium marneffei (ATCC18224) and its near taxonomic relative Talaromyces stipitatus (ATCC10500).</title>
        <authorList>
            <person name="Nierman W.C."/>
            <person name="Fedorova-Abrams N.D."/>
            <person name="Andrianopoulos A."/>
        </authorList>
    </citation>
    <scope>NUCLEOTIDE SEQUENCE [LARGE SCALE GENOMIC DNA]</scope>
    <source>
        <strain evidence="11">ATCC 18224 / CBS 334.59 / QM 7333</strain>
    </source>
</reference>
<dbReference type="SMART" id="SM00906">
    <property type="entry name" value="Fungal_trans"/>
    <property type="match status" value="1"/>
</dbReference>
<dbReference type="Pfam" id="PF04082">
    <property type="entry name" value="Fungal_trans"/>
    <property type="match status" value="1"/>
</dbReference>
<proteinExistence type="predicted"/>
<feature type="domain" description="Zn(2)-C6 fungal-type" evidence="9">
    <location>
        <begin position="39"/>
        <end position="69"/>
    </location>
</feature>
<gene>
    <name evidence="10" type="ORF">PMAA_049650</name>
</gene>
<dbReference type="Pfam" id="PF00172">
    <property type="entry name" value="Zn_clus"/>
    <property type="match status" value="1"/>
</dbReference>